<dbReference type="EMBL" id="LNTY01000024">
    <property type="protein sequence ID" value="KXF82477.1"/>
    <property type="molecule type" value="Genomic_DNA"/>
</dbReference>
<gene>
    <name evidence="1" type="ORF">ATN88_25145</name>
</gene>
<dbReference type="STRING" id="294935.ATN88_25145"/>
<protein>
    <submittedName>
        <fullName evidence="1">Type III effector</fullName>
    </submittedName>
</protein>
<proteinExistence type="predicted"/>
<keyword evidence="2" id="KW-1185">Reference proteome</keyword>
<name>A0A135IAL3_9GAMM</name>
<dbReference type="InterPro" id="IPR038604">
    <property type="entry name" value="HopJ_sf"/>
</dbReference>
<evidence type="ECO:0000313" key="2">
    <source>
        <dbReference type="Proteomes" id="UP000070529"/>
    </source>
</evidence>
<dbReference type="Gene3D" id="3.20.160.10">
    <property type="entry name" value="vpa0580 domain like"/>
    <property type="match status" value="1"/>
</dbReference>
<reference evidence="1 2" key="1">
    <citation type="submission" date="2015-11" db="EMBL/GenBank/DDBJ databases">
        <title>Genomic Taxonomy of the Vibrionaceae.</title>
        <authorList>
            <person name="Gomez-Gil B."/>
            <person name="Enciso-Ibarra J."/>
        </authorList>
    </citation>
    <scope>NUCLEOTIDE SEQUENCE [LARGE SCALE GENOMIC DNA]</scope>
    <source>
        <strain evidence="1 2">CAIM 912</strain>
    </source>
</reference>
<dbReference type="Pfam" id="PF08888">
    <property type="entry name" value="HopJ"/>
    <property type="match status" value="1"/>
</dbReference>
<sequence>MQLNQFLLTLSNTPELIEFEDTIGIIEKYYDFSPCCFTNGSVTNEAGQNSGSCKIFAFGKLHGLSEDAILHCFGRYYREHVLLNPTGDDHQNIRNFMKMGWKGVWFERIPLQPKAAEYQP</sequence>
<dbReference type="InterPro" id="IPR014984">
    <property type="entry name" value="HopJ"/>
</dbReference>
<accession>A0A135IAL3</accession>
<dbReference type="OrthoDB" id="9790826at2"/>
<organism evidence="1 2">
    <name type="scientific">Enterovibrio coralii</name>
    <dbReference type="NCBI Taxonomy" id="294935"/>
    <lineage>
        <taxon>Bacteria</taxon>
        <taxon>Pseudomonadati</taxon>
        <taxon>Pseudomonadota</taxon>
        <taxon>Gammaproteobacteria</taxon>
        <taxon>Vibrionales</taxon>
        <taxon>Vibrionaceae</taxon>
        <taxon>Enterovibrio</taxon>
    </lineage>
</organism>
<dbReference type="RefSeq" id="WP_067413422.1">
    <property type="nucleotide sequence ID" value="NZ_LNTY01000024.1"/>
</dbReference>
<evidence type="ECO:0000313" key="1">
    <source>
        <dbReference type="EMBL" id="KXF82477.1"/>
    </source>
</evidence>
<dbReference type="AlphaFoldDB" id="A0A135IAL3"/>
<comment type="caution">
    <text evidence="1">The sequence shown here is derived from an EMBL/GenBank/DDBJ whole genome shotgun (WGS) entry which is preliminary data.</text>
</comment>
<dbReference type="Proteomes" id="UP000070529">
    <property type="component" value="Unassembled WGS sequence"/>
</dbReference>